<feature type="compositionally biased region" description="Acidic residues" evidence="2">
    <location>
        <begin position="672"/>
        <end position="682"/>
    </location>
</feature>
<feature type="compositionally biased region" description="Low complexity" evidence="2">
    <location>
        <begin position="575"/>
        <end position="584"/>
    </location>
</feature>
<proteinExistence type="predicted"/>
<dbReference type="EMBL" id="JAFIMR010000084">
    <property type="protein sequence ID" value="KAI1848542.1"/>
    <property type="molecule type" value="Genomic_DNA"/>
</dbReference>
<evidence type="ECO:0000256" key="2">
    <source>
        <dbReference type="SAM" id="MobiDB-lite"/>
    </source>
</evidence>
<evidence type="ECO:0000313" key="4">
    <source>
        <dbReference type="EMBL" id="KAI1848542.1"/>
    </source>
</evidence>
<evidence type="ECO:0000256" key="1">
    <source>
        <dbReference type="PROSITE-ProRule" id="PRU00042"/>
    </source>
</evidence>
<keyword evidence="5" id="KW-1185">Reference proteome</keyword>
<dbReference type="InterPro" id="IPR013087">
    <property type="entry name" value="Znf_C2H2_type"/>
</dbReference>
<feature type="compositionally biased region" description="Basic and acidic residues" evidence="2">
    <location>
        <begin position="135"/>
        <end position="144"/>
    </location>
</feature>
<organism evidence="4 5">
    <name type="scientific">Neoarthrinium moseri</name>
    <dbReference type="NCBI Taxonomy" id="1658444"/>
    <lineage>
        <taxon>Eukaryota</taxon>
        <taxon>Fungi</taxon>
        <taxon>Dikarya</taxon>
        <taxon>Ascomycota</taxon>
        <taxon>Pezizomycotina</taxon>
        <taxon>Sordariomycetes</taxon>
        <taxon>Xylariomycetidae</taxon>
        <taxon>Amphisphaeriales</taxon>
        <taxon>Apiosporaceae</taxon>
        <taxon>Neoarthrinium</taxon>
    </lineage>
</organism>
<feature type="region of interest" description="Disordered" evidence="2">
    <location>
        <begin position="119"/>
        <end position="144"/>
    </location>
</feature>
<feature type="region of interest" description="Disordered" evidence="2">
    <location>
        <begin position="564"/>
        <end position="593"/>
    </location>
</feature>
<dbReference type="PANTHER" id="PTHR38166:SF1">
    <property type="entry name" value="C2H2-TYPE DOMAIN-CONTAINING PROTEIN"/>
    <property type="match status" value="1"/>
</dbReference>
<dbReference type="AlphaFoldDB" id="A0A9P9W7Z8"/>
<evidence type="ECO:0000259" key="3">
    <source>
        <dbReference type="PROSITE" id="PS50157"/>
    </source>
</evidence>
<feature type="compositionally biased region" description="Polar residues" evidence="2">
    <location>
        <begin position="637"/>
        <end position="660"/>
    </location>
</feature>
<reference evidence="4" key="1">
    <citation type="submission" date="2021-03" db="EMBL/GenBank/DDBJ databases">
        <title>Revisited historic fungal species revealed as producer of novel bioactive compounds through whole genome sequencing and comparative genomics.</title>
        <authorList>
            <person name="Vignolle G.A."/>
            <person name="Hochenegger N."/>
            <person name="Mach R.L."/>
            <person name="Mach-Aigner A.R."/>
            <person name="Javad Rahimi M."/>
            <person name="Salim K.A."/>
            <person name="Chan C.M."/>
            <person name="Lim L.B.L."/>
            <person name="Cai F."/>
            <person name="Druzhinina I.S."/>
            <person name="U'Ren J.M."/>
            <person name="Derntl C."/>
        </authorList>
    </citation>
    <scope>NUCLEOTIDE SEQUENCE</scope>
    <source>
        <strain evidence="4">TUCIM 5799</strain>
    </source>
</reference>
<feature type="region of interest" description="Disordered" evidence="2">
    <location>
        <begin position="637"/>
        <end position="710"/>
    </location>
</feature>
<keyword evidence="1" id="KW-0862">Zinc</keyword>
<name>A0A9P9W7Z8_9PEZI</name>
<dbReference type="PROSITE" id="PS50157">
    <property type="entry name" value="ZINC_FINGER_C2H2_2"/>
    <property type="match status" value="1"/>
</dbReference>
<accession>A0A9P9W7Z8</accession>
<feature type="compositionally biased region" description="Polar residues" evidence="2">
    <location>
        <begin position="119"/>
        <end position="130"/>
    </location>
</feature>
<protein>
    <recommendedName>
        <fullName evidence="3">C2H2-type domain-containing protein</fullName>
    </recommendedName>
</protein>
<keyword evidence="1" id="KW-0479">Metal-binding</keyword>
<feature type="domain" description="C2H2-type" evidence="3">
    <location>
        <begin position="745"/>
        <end position="773"/>
    </location>
</feature>
<evidence type="ECO:0000313" key="5">
    <source>
        <dbReference type="Proteomes" id="UP000829685"/>
    </source>
</evidence>
<feature type="region of interest" description="Disordered" evidence="2">
    <location>
        <begin position="912"/>
        <end position="948"/>
    </location>
</feature>
<dbReference type="PANTHER" id="PTHR38166">
    <property type="entry name" value="C2H2-TYPE DOMAIN-CONTAINING PROTEIN-RELATED"/>
    <property type="match status" value="1"/>
</dbReference>
<sequence>MGEVGSAIDAIQHAHWVRVSSTGGASGPTASVGPISATYTTTIPSSEEVDHLYRNPEGIISLGHASGNSVTQRETLSYNEVLPRTWESSNNDHSIDSHREDISGKVTMNRVLPEIKYATPQSVGANARQMNSNSSDRDHNSDSDLKSLLAPLAKGHVDSEDTHDSNLQDIGVKTYLAHKRSQQGSSDRLIRYSESNPLWAEGCVASFTPSVYAAGAEYTAETKADKPRLHLDVPQIPLKLPYQVSADVPGFNYQNGQAPGQREDFACPFRFNVNDRCFKSFRRLRDVVQHLLAHNSGVITENQVHNMADYFKPGINGAEEPIWFALFDMVLPGLPPPSSPYINLSEALTLPPLTPSHPAPIKRNSPPTSTDEVEVAVGTGVLVKDLPTLPLASKPIGNLPSTRDLQAGRDGILDLSVSTEVLGGHQSSRFVTFQFLNVSSMSCFTLDILRDSFLILTSESKSLMPHITPIFVGKGVLPDYLSVTDTINHKFTQNPDLGTSLISDLTEERFGPWDGPPSKELENLKLGVKKPSISEVILTSPEASRKVFLTSQDDPLDIGTPEIVSASHREDMTGSSKASFSSGSTYDDGNDDGNDVVLVAETIDDERQRVLDSVMSEFNAWWSNSLGLSNYAGTQCSASSHSQGYLNHSTANSQRMPPSNRSHKRRRRLGAEEDEPDQSEDDEKGKRPTPTKPRALATQSTRRLGCPYFQRNPSNNRKHRACAGPGWETCHRVKEHVYRCHAIPLHCFRCHEVFDTESNLAEHQRQVQSCEVRISGIELQGFTNEQERLLRRRSKESQEEKKWKEMYRILFPDDLEADMPSPYLELCHTQASIITEYDCFLRREVPSRVQQRIEGIIMQTTVPLEQELIRRIPEIVREVQLELFENYSGSGTQDDPDTPATSPSLGVADAETEELPSLSGGDGCSDPDNGVLEPIHRDSGLENEPPNFFDLYQDSEFINFDTTEGELNFGSFCPESAFLEQAQGSHSGPLNAR</sequence>
<dbReference type="Proteomes" id="UP000829685">
    <property type="component" value="Unassembled WGS sequence"/>
</dbReference>
<keyword evidence="1" id="KW-0863">Zinc-finger</keyword>
<dbReference type="GO" id="GO:0008270">
    <property type="term" value="F:zinc ion binding"/>
    <property type="evidence" value="ECO:0007669"/>
    <property type="project" value="UniProtKB-KW"/>
</dbReference>
<gene>
    <name evidence="4" type="ORF">JX265_013790</name>
</gene>
<comment type="caution">
    <text evidence="4">The sequence shown here is derived from an EMBL/GenBank/DDBJ whole genome shotgun (WGS) entry which is preliminary data.</text>
</comment>